<evidence type="ECO:0000313" key="3">
    <source>
        <dbReference type="EMBL" id="GIE69553.1"/>
    </source>
</evidence>
<protein>
    <recommendedName>
        <fullName evidence="2">YcxB-like C-terminal domain-containing protein</fullName>
    </recommendedName>
</protein>
<keyword evidence="1" id="KW-0472">Membrane</keyword>
<dbReference type="Proteomes" id="UP000624709">
    <property type="component" value="Unassembled WGS sequence"/>
</dbReference>
<keyword evidence="4" id="KW-1185">Reference proteome</keyword>
<sequence length="175" mass="19145">MPPTSDVVVDITWQPEKADHRTAVRAALITPARKVAWIILVSFMGLLLILMLLVALTTGDFHVGYRALAAMAAGVLGPFVLPALLVEMAWRSSPAVRQPARARIDPHVGITFTQGGTSTLHTWAAIGRIRETDTLFLVGLAAHKGINIPLPKRSLTSPAQVEYLRYLFQNFLARN</sequence>
<accession>A0ABQ4BFW2</accession>
<reference evidence="3 4" key="1">
    <citation type="submission" date="2021-01" db="EMBL/GenBank/DDBJ databases">
        <title>Whole genome shotgun sequence of Actinoplanes palleronii NBRC 14916.</title>
        <authorList>
            <person name="Komaki H."/>
            <person name="Tamura T."/>
        </authorList>
    </citation>
    <scope>NUCLEOTIDE SEQUENCE [LARGE SCALE GENOMIC DNA]</scope>
    <source>
        <strain evidence="3 4">NBRC 14916</strain>
    </source>
</reference>
<keyword evidence="1" id="KW-1133">Transmembrane helix</keyword>
<evidence type="ECO:0000313" key="4">
    <source>
        <dbReference type="Proteomes" id="UP000624709"/>
    </source>
</evidence>
<feature type="transmembrane region" description="Helical" evidence="1">
    <location>
        <begin position="68"/>
        <end position="90"/>
    </location>
</feature>
<feature type="domain" description="YcxB-like C-terminal" evidence="2">
    <location>
        <begin position="109"/>
        <end position="167"/>
    </location>
</feature>
<evidence type="ECO:0000259" key="2">
    <source>
        <dbReference type="Pfam" id="PF14317"/>
    </source>
</evidence>
<feature type="transmembrane region" description="Helical" evidence="1">
    <location>
        <begin position="35"/>
        <end position="56"/>
    </location>
</feature>
<dbReference type="InterPro" id="IPR025588">
    <property type="entry name" value="YcxB-like_C"/>
</dbReference>
<name>A0ABQ4BFW2_9ACTN</name>
<organism evidence="3 4">
    <name type="scientific">Actinoplanes palleronii</name>
    <dbReference type="NCBI Taxonomy" id="113570"/>
    <lineage>
        <taxon>Bacteria</taxon>
        <taxon>Bacillati</taxon>
        <taxon>Actinomycetota</taxon>
        <taxon>Actinomycetes</taxon>
        <taxon>Micromonosporales</taxon>
        <taxon>Micromonosporaceae</taxon>
        <taxon>Actinoplanes</taxon>
    </lineage>
</organism>
<dbReference type="EMBL" id="BOMS01000088">
    <property type="protein sequence ID" value="GIE69553.1"/>
    <property type="molecule type" value="Genomic_DNA"/>
</dbReference>
<gene>
    <name evidence="3" type="ORF">Apa02nite_056610</name>
</gene>
<keyword evidence="1" id="KW-0812">Transmembrane</keyword>
<evidence type="ECO:0000256" key="1">
    <source>
        <dbReference type="SAM" id="Phobius"/>
    </source>
</evidence>
<comment type="caution">
    <text evidence="3">The sequence shown here is derived from an EMBL/GenBank/DDBJ whole genome shotgun (WGS) entry which is preliminary data.</text>
</comment>
<dbReference type="Pfam" id="PF14317">
    <property type="entry name" value="YcxB"/>
    <property type="match status" value="1"/>
</dbReference>
<proteinExistence type="predicted"/>